<sequence length="200" mass="22943">MKMKDVKSLISGGAILIGIVLYMIFADPPPDKDALPDHITIEQVEQATGKERIEVDFVQAYDGDTAQVKVDGKKEKVRFLMVDTPEMNYQKGDPMPLAEDGKYFTKKLLMEARHVYVVFDEGKETDHYDRWLAYIFADDKLVQEELLKEGLAAVRFVNPGNNTFESEFKEIEQTAKDANKGVWKYDNYLQRDGFHPEVVQ</sequence>
<evidence type="ECO:0000256" key="2">
    <source>
        <dbReference type="ARBA" id="ARBA00022759"/>
    </source>
</evidence>
<dbReference type="GO" id="GO:0004519">
    <property type="term" value="F:endonuclease activity"/>
    <property type="evidence" value="ECO:0007669"/>
    <property type="project" value="UniProtKB-KW"/>
</dbReference>
<keyword evidence="3" id="KW-0378">Hydrolase</keyword>
<evidence type="ECO:0000259" key="4">
    <source>
        <dbReference type="PROSITE" id="PS50830"/>
    </source>
</evidence>
<dbReference type="PANTHER" id="PTHR12302">
    <property type="entry name" value="EBNA2 BINDING PROTEIN P100"/>
    <property type="match status" value="1"/>
</dbReference>
<reference evidence="5" key="1">
    <citation type="submission" date="2014-07" db="EMBL/GenBank/DDBJ databases">
        <authorList>
            <person name="Urmite Genomes Urmite Genomes"/>
        </authorList>
    </citation>
    <scope>NUCLEOTIDE SEQUENCE</scope>
    <source>
        <strain evidence="5">13S34_air</strain>
    </source>
</reference>
<protein>
    <submittedName>
        <fullName evidence="5">Endonuclease YncB</fullName>
    </submittedName>
</protein>
<dbReference type="PANTHER" id="PTHR12302:SF3">
    <property type="entry name" value="SERINE_THREONINE-PROTEIN KINASE 31"/>
    <property type="match status" value="1"/>
</dbReference>
<name>A0A078MC55_9BACL</name>
<evidence type="ECO:0000256" key="1">
    <source>
        <dbReference type="ARBA" id="ARBA00022722"/>
    </source>
</evidence>
<dbReference type="Gene3D" id="2.40.50.90">
    <property type="match status" value="1"/>
</dbReference>
<dbReference type="GO" id="GO:0016787">
    <property type="term" value="F:hydrolase activity"/>
    <property type="evidence" value="ECO:0007669"/>
    <property type="project" value="UniProtKB-KW"/>
</dbReference>
<gene>
    <name evidence="5" type="primary">yncB</name>
    <name evidence="5" type="ORF">BN1050_01196</name>
</gene>
<dbReference type="SUPFAM" id="SSF50199">
    <property type="entry name" value="Staphylococcal nuclease"/>
    <property type="match status" value="1"/>
</dbReference>
<keyword evidence="2 5" id="KW-0255">Endonuclease</keyword>
<dbReference type="InterPro" id="IPR016071">
    <property type="entry name" value="Staphylococal_nuclease_OB-fold"/>
</dbReference>
<evidence type="ECO:0000313" key="5">
    <source>
        <dbReference type="EMBL" id="CEA02281.1"/>
    </source>
</evidence>
<dbReference type="SMART" id="SM00318">
    <property type="entry name" value="SNc"/>
    <property type="match status" value="1"/>
</dbReference>
<feature type="domain" description="TNase-like" evidence="4">
    <location>
        <begin position="51"/>
        <end position="185"/>
    </location>
</feature>
<dbReference type="AlphaFoldDB" id="A0A078MC55"/>
<dbReference type="InterPro" id="IPR035437">
    <property type="entry name" value="SNase_OB-fold_sf"/>
</dbReference>
<dbReference type="PROSITE" id="PS50830">
    <property type="entry name" value="TNASE_3"/>
    <property type="match status" value="1"/>
</dbReference>
<dbReference type="EMBL" id="LN483074">
    <property type="protein sequence ID" value="CEA02281.1"/>
    <property type="molecule type" value="Genomic_DNA"/>
</dbReference>
<keyword evidence="1" id="KW-0540">Nuclease</keyword>
<accession>A0A078MC55</accession>
<dbReference type="HOGENOM" id="CLU_046484_5_2_9"/>
<evidence type="ECO:0000256" key="3">
    <source>
        <dbReference type="ARBA" id="ARBA00022801"/>
    </source>
</evidence>
<dbReference type="Pfam" id="PF00565">
    <property type="entry name" value="SNase"/>
    <property type="match status" value="1"/>
</dbReference>
<dbReference type="PATRIC" id="fig|1461583.4.peg.1154"/>
<organism evidence="5">
    <name type="scientific">Metalysinibacillus saudimassiliensis</name>
    <dbReference type="NCBI Taxonomy" id="1461583"/>
    <lineage>
        <taxon>Bacteria</taxon>
        <taxon>Bacillati</taxon>
        <taxon>Bacillota</taxon>
        <taxon>Bacilli</taxon>
        <taxon>Bacillales</taxon>
        <taxon>Caryophanaceae</taxon>
        <taxon>Metalysinibacillus</taxon>
    </lineage>
</organism>
<proteinExistence type="predicted"/>